<keyword evidence="2" id="KW-0547">Nucleotide-binding</keyword>
<evidence type="ECO:0000256" key="1">
    <source>
        <dbReference type="ARBA" id="ARBA00022598"/>
    </source>
</evidence>
<keyword evidence="5" id="KW-0030">Aminoacyl-tRNA synthetase</keyword>
<protein>
    <recommendedName>
        <fullName evidence="6">Glutamyl/glutaminyl-tRNA synthetase class Ib catalytic domain-containing protein</fullName>
    </recommendedName>
</protein>
<proteinExistence type="predicted"/>
<evidence type="ECO:0000256" key="3">
    <source>
        <dbReference type="ARBA" id="ARBA00022840"/>
    </source>
</evidence>
<evidence type="ECO:0000313" key="7">
    <source>
        <dbReference type="EMBL" id="KAK8569162.1"/>
    </source>
</evidence>
<dbReference type="InterPro" id="IPR014729">
    <property type="entry name" value="Rossmann-like_a/b/a_fold"/>
</dbReference>
<sequence length="84" mass="10006">MKFWKEMIASLKGHCNNAFLEARHERPNRPRNMGMRKVHIYELSQLNMVYALLSKRKLLWFVQNDKVDGCDDPRFPTVQEITRG</sequence>
<dbReference type="Proteomes" id="UP001472677">
    <property type="component" value="Unassembled WGS sequence"/>
</dbReference>
<dbReference type="PANTHER" id="PTHR43097:SF5">
    <property type="entry name" value="GLUTAMATE--TRNA LIGASE"/>
    <property type="match status" value="1"/>
</dbReference>
<keyword evidence="4" id="KW-0648">Protein biosynthesis</keyword>
<keyword evidence="3" id="KW-0067">ATP-binding</keyword>
<evidence type="ECO:0000256" key="4">
    <source>
        <dbReference type="ARBA" id="ARBA00022917"/>
    </source>
</evidence>
<gene>
    <name evidence="7" type="ORF">V6N12_007694</name>
</gene>
<dbReference type="Pfam" id="PF00749">
    <property type="entry name" value="tRNA-synt_1c"/>
    <property type="match status" value="1"/>
</dbReference>
<organism evidence="7 8">
    <name type="scientific">Hibiscus sabdariffa</name>
    <name type="common">roselle</name>
    <dbReference type="NCBI Taxonomy" id="183260"/>
    <lineage>
        <taxon>Eukaryota</taxon>
        <taxon>Viridiplantae</taxon>
        <taxon>Streptophyta</taxon>
        <taxon>Embryophyta</taxon>
        <taxon>Tracheophyta</taxon>
        <taxon>Spermatophyta</taxon>
        <taxon>Magnoliopsida</taxon>
        <taxon>eudicotyledons</taxon>
        <taxon>Gunneridae</taxon>
        <taxon>Pentapetalae</taxon>
        <taxon>rosids</taxon>
        <taxon>malvids</taxon>
        <taxon>Malvales</taxon>
        <taxon>Malvaceae</taxon>
        <taxon>Malvoideae</taxon>
        <taxon>Hibiscus</taxon>
    </lineage>
</organism>
<dbReference type="PANTHER" id="PTHR43097">
    <property type="entry name" value="GLUTAMINE-TRNA LIGASE"/>
    <property type="match status" value="1"/>
</dbReference>
<evidence type="ECO:0000259" key="6">
    <source>
        <dbReference type="Pfam" id="PF00749"/>
    </source>
</evidence>
<keyword evidence="1" id="KW-0436">Ligase</keyword>
<dbReference type="Gene3D" id="3.40.50.620">
    <property type="entry name" value="HUPs"/>
    <property type="match status" value="1"/>
</dbReference>
<comment type="caution">
    <text evidence="7">The sequence shown here is derived from an EMBL/GenBank/DDBJ whole genome shotgun (WGS) entry which is preliminary data.</text>
</comment>
<evidence type="ECO:0000256" key="2">
    <source>
        <dbReference type="ARBA" id="ARBA00022741"/>
    </source>
</evidence>
<reference evidence="7 8" key="1">
    <citation type="journal article" date="2024" name="G3 (Bethesda)">
        <title>Genome assembly of Hibiscus sabdariffa L. provides insights into metabolisms of medicinal natural products.</title>
        <authorList>
            <person name="Kim T."/>
        </authorList>
    </citation>
    <scope>NUCLEOTIDE SEQUENCE [LARGE SCALE GENOMIC DNA]</scope>
    <source>
        <strain evidence="7">TK-2024</strain>
        <tissue evidence="7">Old leaves</tissue>
    </source>
</reference>
<keyword evidence="8" id="KW-1185">Reference proteome</keyword>
<feature type="domain" description="Glutamyl/glutaminyl-tRNA synthetase class Ib catalytic" evidence="6">
    <location>
        <begin position="31"/>
        <end position="83"/>
    </location>
</feature>
<accession>A0ABR2F2I1</accession>
<dbReference type="EMBL" id="JBBPBM010000009">
    <property type="protein sequence ID" value="KAK8569162.1"/>
    <property type="molecule type" value="Genomic_DNA"/>
</dbReference>
<evidence type="ECO:0000256" key="5">
    <source>
        <dbReference type="ARBA" id="ARBA00023146"/>
    </source>
</evidence>
<dbReference type="InterPro" id="IPR050132">
    <property type="entry name" value="Gln/Glu-tRNA_Ligase"/>
</dbReference>
<evidence type="ECO:0000313" key="8">
    <source>
        <dbReference type="Proteomes" id="UP001472677"/>
    </source>
</evidence>
<name>A0ABR2F2I1_9ROSI</name>
<dbReference type="InterPro" id="IPR020058">
    <property type="entry name" value="Glu/Gln-tRNA-synth_Ib_cat-dom"/>
</dbReference>